<dbReference type="InterPro" id="IPR013022">
    <property type="entry name" value="Xyl_isomerase-like_TIM-brl"/>
</dbReference>
<keyword evidence="3" id="KW-1185">Reference proteome</keyword>
<dbReference type="GeneID" id="96008013"/>
<feature type="domain" description="Xylose isomerase-like TIM barrel" evidence="1">
    <location>
        <begin position="26"/>
        <end position="318"/>
    </location>
</feature>
<comment type="caution">
    <text evidence="2">The sequence shown here is derived from an EMBL/GenBank/DDBJ whole genome shotgun (WGS) entry which is preliminary data.</text>
</comment>
<evidence type="ECO:0000259" key="1">
    <source>
        <dbReference type="Pfam" id="PF01261"/>
    </source>
</evidence>
<evidence type="ECO:0000313" key="2">
    <source>
        <dbReference type="EMBL" id="KAL1584777.1"/>
    </source>
</evidence>
<dbReference type="EMBL" id="JAAQHG020000023">
    <property type="protein sequence ID" value="KAL1584777.1"/>
    <property type="molecule type" value="Genomic_DNA"/>
</dbReference>
<dbReference type="Pfam" id="PF01261">
    <property type="entry name" value="AP_endonuc_2"/>
    <property type="match status" value="1"/>
</dbReference>
<dbReference type="AlphaFoldDB" id="A0AB34KL32"/>
<dbReference type="Gene3D" id="3.20.20.150">
    <property type="entry name" value="Divalent-metal-dependent TIM barrel enzymes"/>
    <property type="match status" value="1"/>
</dbReference>
<dbReference type="PANTHER" id="PTHR12110">
    <property type="entry name" value="HYDROXYPYRUVATE ISOMERASE"/>
    <property type="match status" value="1"/>
</dbReference>
<dbReference type="SUPFAM" id="SSF51658">
    <property type="entry name" value="Xylose isomerase-like"/>
    <property type="match status" value="1"/>
</dbReference>
<proteinExistence type="predicted"/>
<dbReference type="Proteomes" id="UP000803884">
    <property type="component" value="Unassembled WGS sequence"/>
</dbReference>
<gene>
    <name evidence="2" type="ORF">WHR41_06570</name>
</gene>
<protein>
    <recommendedName>
        <fullName evidence="1">Xylose isomerase-like TIM barrel domain-containing protein</fullName>
    </recommendedName>
</protein>
<reference evidence="2 3" key="1">
    <citation type="journal article" date="2020" name="Microbiol. Resour. Announc.">
        <title>Draft Genome Sequence of a Cladosporium Species Isolated from the Mesophotic Ascidian Didemnum maculosum.</title>
        <authorList>
            <person name="Gioti A."/>
            <person name="Siaperas R."/>
            <person name="Nikolaivits E."/>
            <person name="Le Goff G."/>
            <person name="Ouazzani J."/>
            <person name="Kotoulas G."/>
            <person name="Topakas E."/>
        </authorList>
    </citation>
    <scope>NUCLEOTIDE SEQUENCE [LARGE SCALE GENOMIC DNA]</scope>
    <source>
        <strain evidence="2 3">TM138-S3</strain>
    </source>
</reference>
<evidence type="ECO:0000313" key="3">
    <source>
        <dbReference type="Proteomes" id="UP000803884"/>
    </source>
</evidence>
<dbReference type="InterPro" id="IPR036237">
    <property type="entry name" value="Xyl_isomerase-like_sf"/>
</dbReference>
<dbReference type="PANTHER" id="PTHR12110:SF38">
    <property type="entry name" value="DIOXYGENASE, PUTATIVE (AFU_ORTHOLOGUE AFUA_6G00240)-RELATED"/>
    <property type="match status" value="1"/>
</dbReference>
<organism evidence="2 3">
    <name type="scientific">Cladosporium halotolerans</name>
    <dbReference type="NCBI Taxonomy" id="1052096"/>
    <lineage>
        <taxon>Eukaryota</taxon>
        <taxon>Fungi</taxon>
        <taxon>Dikarya</taxon>
        <taxon>Ascomycota</taxon>
        <taxon>Pezizomycotina</taxon>
        <taxon>Dothideomycetes</taxon>
        <taxon>Dothideomycetidae</taxon>
        <taxon>Cladosporiales</taxon>
        <taxon>Cladosporiaceae</taxon>
        <taxon>Cladosporium</taxon>
    </lineage>
</organism>
<dbReference type="RefSeq" id="XP_069227883.1">
    <property type="nucleotide sequence ID" value="XM_069375175.1"/>
</dbReference>
<accession>A0AB34KL32</accession>
<name>A0AB34KL32_9PEZI</name>
<sequence>MLQNQLAIASVSLGQHATHTLPDKISAAADNALQGIEITYTDLQKYATSLGISIIEAASLIGRQCLTDNLAIIAFAPFENFEGQRTPLEDRIAKAQEWLSIANVLGAEHFQIPSNYDRNANGDRSVITSELRQLSDLANQYSPPIKIAYENLGWGTHCSLWQEAMDIVKAVGRDNFGLCLDSFHLCVALWADPFAQSGVRPNGARALRQSLRELVQRLPLEKLFYLQLSDGEHLDPPYSETHPWFDPALQPAHVWSNEARPFPLEKDLGGYMPVEEVARAVLVELGFAGWVSLETFDRRMRLEHNGPQQNARRAARSWQALEDALKRPKAVTGKL</sequence>
<dbReference type="InterPro" id="IPR050312">
    <property type="entry name" value="IolE/XylAMocC-like"/>
</dbReference>